<dbReference type="OrthoDB" id="10327730at2759"/>
<dbReference type="Proteomes" id="UP001165085">
    <property type="component" value="Unassembled WGS sequence"/>
</dbReference>
<organism evidence="1 2">
    <name type="scientific">Triparma strigata</name>
    <dbReference type="NCBI Taxonomy" id="1606541"/>
    <lineage>
        <taxon>Eukaryota</taxon>
        <taxon>Sar</taxon>
        <taxon>Stramenopiles</taxon>
        <taxon>Ochrophyta</taxon>
        <taxon>Bolidophyceae</taxon>
        <taxon>Parmales</taxon>
        <taxon>Triparmaceae</taxon>
        <taxon>Triparma</taxon>
    </lineage>
</organism>
<gene>
    <name evidence="1" type="ORF">TrST_g6510</name>
</gene>
<proteinExistence type="predicted"/>
<keyword evidence="2" id="KW-1185">Reference proteome</keyword>
<evidence type="ECO:0000313" key="1">
    <source>
        <dbReference type="EMBL" id="GMH78530.1"/>
    </source>
</evidence>
<dbReference type="EMBL" id="BRXY01000223">
    <property type="protein sequence ID" value="GMH78530.1"/>
    <property type="molecule type" value="Genomic_DNA"/>
</dbReference>
<name>A0A9W7EHW8_9STRA</name>
<sequence length="374" mass="43106">MRKNEEKRTKIFSAGRTRPTAAHPANPCSMLLPTLFLLFLLLILLPHTSKSTTVPAASSSSSQTGQILILPEIITTIAAHYSPRRIAHLHQTLETLNTYTSTIKPPKVFIISSDKTKTLSKLLELDPSPFSNKRYQLFIQEPRDILSPGEELMDPHRLTWLHRRIFEREFRPQEQEQIFMYLEDDINVPFRHLVNWWKDADALYESENLVSSFYRVDGDPEAPSLGFLTDQFKNCEGEIWDVRQTMVSLREDAHFVQLWNPYSACYALTTTMMRDFINSDEWDLEYLASTGNVMGMDVREVAASGMMFTNLKKAPPFDWSTAVVPFDKESGALKVEGAVYHMDISKEEPNWCWVVSEARRTQSNHNHNHIHDEI</sequence>
<dbReference type="AlphaFoldDB" id="A0A9W7EHW8"/>
<comment type="caution">
    <text evidence="1">The sequence shown here is derived from an EMBL/GenBank/DDBJ whole genome shotgun (WGS) entry which is preliminary data.</text>
</comment>
<evidence type="ECO:0000313" key="2">
    <source>
        <dbReference type="Proteomes" id="UP001165085"/>
    </source>
</evidence>
<accession>A0A9W7EHW8</accession>
<protein>
    <submittedName>
        <fullName evidence="1">Uncharacterized protein</fullName>
    </submittedName>
</protein>
<reference evidence="2" key="1">
    <citation type="journal article" date="2023" name="Commun. Biol.">
        <title>Genome analysis of Parmales, the sister group of diatoms, reveals the evolutionary specialization of diatoms from phago-mixotrophs to photoautotrophs.</title>
        <authorList>
            <person name="Ban H."/>
            <person name="Sato S."/>
            <person name="Yoshikawa S."/>
            <person name="Yamada K."/>
            <person name="Nakamura Y."/>
            <person name="Ichinomiya M."/>
            <person name="Sato N."/>
            <person name="Blanc-Mathieu R."/>
            <person name="Endo H."/>
            <person name="Kuwata A."/>
            <person name="Ogata H."/>
        </authorList>
    </citation>
    <scope>NUCLEOTIDE SEQUENCE [LARGE SCALE GENOMIC DNA]</scope>
    <source>
        <strain evidence="2">NIES 3701</strain>
    </source>
</reference>